<dbReference type="Gramene" id="KCW44941">
    <property type="protein sequence ID" value="KCW44941"/>
    <property type="gene ID" value="EUGRSUZ_L01466"/>
</dbReference>
<proteinExistence type="predicted"/>
<evidence type="ECO:0000313" key="1">
    <source>
        <dbReference type="EMBL" id="KAK2632501.1"/>
    </source>
</evidence>
<dbReference type="AlphaFoldDB" id="A0A058ZUD2"/>
<evidence type="ECO:0000313" key="3">
    <source>
        <dbReference type="Proteomes" id="UP000030711"/>
    </source>
</evidence>
<reference evidence="2" key="1">
    <citation type="submission" date="2013-07" db="EMBL/GenBank/DDBJ databases">
        <title>The genome of Eucalyptus grandis.</title>
        <authorList>
            <person name="Schmutz J."/>
            <person name="Hayes R."/>
            <person name="Myburg A."/>
            <person name="Tuskan G."/>
            <person name="Grattapaglia D."/>
            <person name="Rokhsar D.S."/>
        </authorList>
    </citation>
    <scope>NUCLEOTIDE SEQUENCE</scope>
    <source>
        <tissue evidence="2">Leaf extractions</tissue>
    </source>
</reference>
<sequence>MFERKSKIEKFNGSNYFVLWSIKMWALLTIQGLAKALDGEDVLPIIMKVSERVELMERAKSTIFLNLSDGILIEATEEKDAAAL</sequence>
<keyword evidence="3" id="KW-1185">Reference proteome</keyword>
<evidence type="ECO:0000313" key="2">
    <source>
        <dbReference type="EMBL" id="KCW44941.1"/>
    </source>
</evidence>
<dbReference type="EMBL" id="KK198979">
    <property type="protein sequence ID" value="KCW44941.1"/>
    <property type="molecule type" value="Genomic_DNA"/>
</dbReference>
<dbReference type="Proteomes" id="UP000030711">
    <property type="component" value="Unassembled WGS sequence"/>
</dbReference>
<organism evidence="2">
    <name type="scientific">Eucalyptus grandis</name>
    <name type="common">Flooded gum</name>
    <dbReference type="NCBI Taxonomy" id="71139"/>
    <lineage>
        <taxon>Eukaryota</taxon>
        <taxon>Viridiplantae</taxon>
        <taxon>Streptophyta</taxon>
        <taxon>Embryophyta</taxon>
        <taxon>Tracheophyta</taxon>
        <taxon>Spermatophyta</taxon>
        <taxon>Magnoliopsida</taxon>
        <taxon>eudicotyledons</taxon>
        <taxon>Gunneridae</taxon>
        <taxon>Pentapetalae</taxon>
        <taxon>rosids</taxon>
        <taxon>malvids</taxon>
        <taxon>Myrtales</taxon>
        <taxon>Myrtaceae</taxon>
        <taxon>Myrtoideae</taxon>
        <taxon>Eucalypteae</taxon>
        <taxon>Eucalyptus</taxon>
    </lineage>
</organism>
<dbReference type="InParanoid" id="A0A058ZUD2"/>
<reference evidence="1" key="2">
    <citation type="journal article" date="2014" name="Nature">
        <title>The genome of Eucalyptus grandis.</title>
        <authorList>
            <person name="Myburg A.A."/>
            <person name="Grattapaglia D."/>
            <person name="Tuskan G.A."/>
            <person name="Hellsten U."/>
            <person name="Hayes R.D."/>
            <person name="Grimwood J."/>
            <person name="Jenkins J."/>
            <person name="Lindquist E."/>
            <person name="Tice H."/>
            <person name="Bauer D."/>
            <person name="Goodstein D.M."/>
            <person name="Dubchak I."/>
            <person name="Poliakov A."/>
            <person name="Mizrachi E."/>
            <person name="Kullan A.R."/>
            <person name="Hussey S.G."/>
            <person name="Pinard D."/>
            <person name="van der Merwe K."/>
            <person name="Singh P."/>
            <person name="van Jaarsveld I."/>
            <person name="Silva-Junior O.B."/>
            <person name="Togawa R.C."/>
            <person name="Pappas M.R."/>
            <person name="Faria D.A."/>
            <person name="Sansaloni C.P."/>
            <person name="Petroli C.D."/>
            <person name="Yang X."/>
            <person name="Ranjan P."/>
            <person name="Tschaplinski T.J."/>
            <person name="Ye C.Y."/>
            <person name="Li T."/>
            <person name="Sterck L."/>
            <person name="Vanneste K."/>
            <person name="Murat F."/>
            <person name="Soler M."/>
            <person name="Clemente H.S."/>
            <person name="Saidi N."/>
            <person name="Cassan-Wang H."/>
            <person name="Dunand C."/>
            <person name="Hefer C.A."/>
            <person name="Bornberg-Bauer E."/>
            <person name="Kersting A.R."/>
            <person name="Vining K."/>
            <person name="Amarasinghe V."/>
            <person name="Ranik M."/>
            <person name="Naithani S."/>
            <person name="Elser J."/>
            <person name="Boyd A.E."/>
            <person name="Liston A."/>
            <person name="Spatafora J.W."/>
            <person name="Dharmwardhana P."/>
            <person name="Raja R."/>
            <person name="Sullivan C."/>
            <person name="Romanel E."/>
            <person name="Alves-Ferreira M."/>
            <person name="Kulheim C."/>
            <person name="Foley W."/>
            <person name="Carocha V."/>
            <person name="Paiva J."/>
            <person name="Kudrna D."/>
            <person name="Brommonschenkel S.H."/>
            <person name="Pasquali G."/>
            <person name="Byrne M."/>
            <person name="Rigault P."/>
            <person name="Tibbits J."/>
            <person name="Spokevicius A."/>
            <person name="Jones R.C."/>
            <person name="Steane D.A."/>
            <person name="Vaillancourt R.E."/>
            <person name="Potts B.M."/>
            <person name="Joubert F."/>
            <person name="Barry K."/>
            <person name="Pappas G.J."/>
            <person name="Strauss S.H."/>
            <person name="Jaiswal P."/>
            <person name="Grima-Pettenati J."/>
            <person name="Salse J."/>
            <person name="Van de Peer Y."/>
            <person name="Rokhsar D.S."/>
            <person name="Schmutz J."/>
        </authorList>
    </citation>
    <scope>NUCLEOTIDE SEQUENCE</scope>
    <source>
        <tissue evidence="1">Leaf extractions</tissue>
    </source>
</reference>
<protein>
    <submittedName>
        <fullName evidence="2">Uncharacterized protein</fullName>
    </submittedName>
</protein>
<gene>
    <name evidence="2" type="ORF">EUGRSUZ_L01466</name>
</gene>
<name>A0A058ZUD2_EUCGR</name>
<accession>A0A058ZUD2</accession>
<reference evidence="1" key="3">
    <citation type="submission" date="2023-04" db="EMBL/GenBank/DDBJ databases">
        <title>WGS assembly of Eucalyptus grandis.</title>
        <authorList>
            <person name="Myburg A."/>
            <person name="Grattapaglia D."/>
            <person name="Tuskan G."/>
            <person name="Hellsten U."/>
            <person name="Hayes R."/>
            <person name="Grimwood J."/>
            <person name="Jenkins J."/>
            <person name="Lindquist E."/>
            <person name="Tice H."/>
            <person name="Bauer D."/>
            <person name="Goodstein D."/>
            <person name="Dubchak I."/>
            <person name="Poliakov A."/>
            <person name="Mizrachi E."/>
            <person name="Kullan A."/>
            <person name="Hussey S."/>
            <person name="Pinard D."/>
            <person name="Van D."/>
            <person name="Singh P."/>
            <person name="Van J."/>
            <person name="Silva-Junior O."/>
            <person name="Togawa R."/>
            <person name="Pappas M."/>
            <person name="Faria D."/>
            <person name="Sansaloni C."/>
            <person name="Petroli C."/>
            <person name="Yang X."/>
            <person name="Ranjan P."/>
            <person name="Tschaplinski T."/>
            <person name="Ye C."/>
            <person name="Li T."/>
            <person name="Sterck L."/>
            <person name="Vanneste K."/>
            <person name="Murat F."/>
            <person name="Soler M."/>
            <person name="Clemente H."/>
            <person name="Saidi N."/>
            <person name="Cassan-Wang H."/>
            <person name="Dunand C."/>
            <person name="Hefer C."/>
            <person name="Bornberg-Bauer E."/>
            <person name="Kersting A."/>
            <person name="Vining K."/>
            <person name="Amarasinghe V."/>
            <person name="Ranik M."/>
            <person name="Naithani S."/>
            <person name="Elser J."/>
            <person name="Boyd A."/>
            <person name="Liston A."/>
            <person name="Spatafora J."/>
            <person name="Dharmwardhana P."/>
            <person name="Raja R."/>
            <person name="Sullivan C."/>
            <person name="Romanel E."/>
            <person name="Alves-Ferreira M."/>
            <person name="Kulheim C."/>
            <person name="Foley W."/>
            <person name="Carocha V."/>
            <person name="Paiva J."/>
            <person name="Kudrna D."/>
            <person name="Brommonschenkel S."/>
            <person name="Pasquali G."/>
            <person name="Byrne M."/>
            <person name="Rigault P."/>
            <person name="Tibbits J."/>
            <person name="Spokevicius A."/>
            <person name="Jones R."/>
            <person name="Steane D."/>
            <person name="Vaillancourt R."/>
            <person name="Potts B."/>
            <person name="Joubert F."/>
            <person name="Barry K."/>
            <person name="Pappas G."/>
            <person name="Strauss S."/>
            <person name="Jaiswal P."/>
            <person name="Grima-Pettenati J."/>
            <person name="Salse J."/>
            <person name="Van D."/>
            <person name="Rokhsar D."/>
            <person name="Schmutz J."/>
        </authorList>
    </citation>
    <scope>NUCLEOTIDE SEQUENCE</scope>
    <source>
        <tissue evidence="1">Leaf extractions</tissue>
    </source>
</reference>
<dbReference type="EMBL" id="MU848463">
    <property type="protein sequence ID" value="KAK2632501.1"/>
    <property type="molecule type" value="Genomic_DNA"/>
</dbReference>
<reference evidence="1" key="4">
    <citation type="submission" date="2023-07" db="EMBL/GenBank/DDBJ databases">
        <authorList>
            <person name="Myburg A.A."/>
            <person name="Grattapaglia D."/>
            <person name="Tuskan G.A."/>
            <person name="Hellsten U."/>
            <person name="Hayes R.D."/>
            <person name="Grimwood J."/>
            <person name="Jenkins J."/>
            <person name="Lindquist E."/>
            <person name="Tice H."/>
            <person name="Bauer D."/>
            <person name="Goodstein D.M."/>
            <person name="Dubchak I."/>
            <person name="Poliakov A."/>
            <person name="Mizrachi E."/>
            <person name="Kullan A.R."/>
            <person name="Hussey S.G."/>
            <person name="Pinard D."/>
            <person name="Van D.M."/>
            <person name="Singh P."/>
            <person name="Van J.I."/>
            <person name="Silva-Junior O.B."/>
            <person name="Togawa R.C."/>
            <person name="Pappas M.R."/>
            <person name="Faria D.A."/>
            <person name="Sansaloni C.P."/>
            <person name="Petroli C.D."/>
            <person name="Yang X."/>
            <person name="Ranjan P."/>
            <person name="Tschaplinski T.J."/>
            <person name="Ye C.Y."/>
            <person name="Li T."/>
            <person name="Sterck L."/>
            <person name="Vanneste K."/>
            <person name="Murat F."/>
            <person name="Soler M."/>
            <person name="Clemente H.S."/>
            <person name="Saidi N."/>
            <person name="Cassan-Wang H."/>
            <person name="Dunand C."/>
            <person name="Hefer C.A."/>
            <person name="Bornberg-Bauer E."/>
            <person name="Kersting A.R."/>
            <person name="Vining K."/>
            <person name="Amarasinghe V."/>
            <person name="Ranik M."/>
            <person name="Naithani S."/>
            <person name="Elser J."/>
            <person name="Boyd A.E."/>
            <person name="Liston A."/>
            <person name="Spatafora J.W."/>
            <person name="Dharmwardhana P."/>
            <person name="Raja R."/>
            <person name="Sullivan C."/>
            <person name="Romanel E."/>
            <person name="Alves-Ferreira M."/>
            <person name="Kulheim C."/>
            <person name="Foley W."/>
            <person name="Carocha V."/>
            <person name="Paiva J."/>
            <person name="Kudrna D."/>
            <person name="Brommonschenkel S.H."/>
            <person name="Pasquali G."/>
            <person name="Byrne M."/>
            <person name="Rigault P."/>
            <person name="Tibbits J."/>
            <person name="Spokevicius A."/>
            <person name="Jones R.C."/>
            <person name="Steane D.A."/>
            <person name="Vaillancourt R.E."/>
            <person name="Potts B.M."/>
            <person name="Joubert F."/>
            <person name="Barry K."/>
            <person name="Pappas G.J."/>
            <person name="Strauss S.H."/>
            <person name="Jaiswal P."/>
            <person name="Grima-Pettenati J."/>
            <person name="Salse J."/>
            <person name="Van D.P."/>
            <person name="Rokhsar D.S."/>
            <person name="Schmutz J."/>
        </authorList>
    </citation>
    <scope>NUCLEOTIDE SEQUENCE</scope>
    <source>
        <tissue evidence="1">Leaf extractions</tissue>
    </source>
</reference>